<accession>A0A4C1SNM1</accession>
<gene>
    <name evidence="2" type="ORF">EVAR_101884_1</name>
</gene>
<sequence>MRETWLLSHGVNHETLDYHRRPVHDLCVDLKRWTCSRSGNPRRRLSLATSSAFLEGTIRVYDLQLNDLLNMSSQKESLETELGGYKRADYETSYRSFSRSQTNSLPESKESTDKIVSLPLERMESDVENTKISIQISELDKLKKRASKIQMTWSDFETQRISDSRAVAIVKRKTKKRRLLGAFRKRVVDQVELNAATMTDDPLEFILHASWRRRRANAEALIKRCSHSLGGTLNAMYDARLVHVPTRASVDKEFFTSSPIHLPVMDSGSAEDLQLRKNIYESKEAFEQTQQLTEDSTSTFRGERISGPSMTHEDPERLVSTSPRHRSPSEAMPSFGLSPTVTADECLFSQVTEEEYVVLKCRNVAITVKPRTSDKSTVTLTLTTRDVGEQSVAPSQRTTGRYVSLRHFWSALNTTPPVIVQVATIILVTSSTKDYEILTDSRDLNFFVETERS</sequence>
<reference evidence="2 3" key="1">
    <citation type="journal article" date="2019" name="Commun. Biol.">
        <title>The bagworm genome reveals a unique fibroin gene that provides high tensile strength.</title>
        <authorList>
            <person name="Kono N."/>
            <person name="Nakamura H."/>
            <person name="Ohtoshi R."/>
            <person name="Tomita M."/>
            <person name="Numata K."/>
            <person name="Arakawa K."/>
        </authorList>
    </citation>
    <scope>NUCLEOTIDE SEQUENCE [LARGE SCALE GENOMIC DNA]</scope>
</reference>
<name>A0A4C1SNM1_EUMVA</name>
<proteinExistence type="predicted"/>
<dbReference type="AlphaFoldDB" id="A0A4C1SNM1"/>
<comment type="caution">
    <text evidence="2">The sequence shown here is derived from an EMBL/GenBank/DDBJ whole genome shotgun (WGS) entry which is preliminary data.</text>
</comment>
<organism evidence="2 3">
    <name type="scientific">Eumeta variegata</name>
    <name type="common">Bagworm moth</name>
    <name type="synonym">Eumeta japonica</name>
    <dbReference type="NCBI Taxonomy" id="151549"/>
    <lineage>
        <taxon>Eukaryota</taxon>
        <taxon>Metazoa</taxon>
        <taxon>Ecdysozoa</taxon>
        <taxon>Arthropoda</taxon>
        <taxon>Hexapoda</taxon>
        <taxon>Insecta</taxon>
        <taxon>Pterygota</taxon>
        <taxon>Neoptera</taxon>
        <taxon>Endopterygota</taxon>
        <taxon>Lepidoptera</taxon>
        <taxon>Glossata</taxon>
        <taxon>Ditrysia</taxon>
        <taxon>Tineoidea</taxon>
        <taxon>Psychidae</taxon>
        <taxon>Oiketicinae</taxon>
        <taxon>Eumeta</taxon>
    </lineage>
</organism>
<keyword evidence="3" id="KW-1185">Reference proteome</keyword>
<feature type="region of interest" description="Disordered" evidence="1">
    <location>
        <begin position="290"/>
        <end position="336"/>
    </location>
</feature>
<protein>
    <submittedName>
        <fullName evidence="2">Uncharacterized protein</fullName>
    </submittedName>
</protein>
<evidence type="ECO:0000256" key="1">
    <source>
        <dbReference type="SAM" id="MobiDB-lite"/>
    </source>
</evidence>
<evidence type="ECO:0000313" key="3">
    <source>
        <dbReference type="Proteomes" id="UP000299102"/>
    </source>
</evidence>
<evidence type="ECO:0000313" key="2">
    <source>
        <dbReference type="EMBL" id="GBP03574.1"/>
    </source>
</evidence>
<dbReference type="EMBL" id="BGZK01000010">
    <property type="protein sequence ID" value="GBP03574.1"/>
    <property type="molecule type" value="Genomic_DNA"/>
</dbReference>
<dbReference type="Proteomes" id="UP000299102">
    <property type="component" value="Unassembled WGS sequence"/>
</dbReference>
<feature type="compositionally biased region" description="Polar residues" evidence="1">
    <location>
        <begin position="290"/>
        <end position="300"/>
    </location>
</feature>